<keyword evidence="3" id="KW-0964">Secreted</keyword>
<dbReference type="PANTHER" id="PTHR10339:SF25">
    <property type="entry name" value="SECRETED EXOENZYME S"/>
    <property type="match status" value="1"/>
</dbReference>
<dbReference type="GO" id="GO:0003950">
    <property type="term" value="F:NAD+ poly-ADP-ribosyltransferase activity"/>
    <property type="evidence" value="ECO:0007669"/>
    <property type="project" value="TreeGrafter"/>
</dbReference>
<keyword evidence="10" id="KW-0732">Signal</keyword>
<dbReference type="Proteomes" id="UP000287033">
    <property type="component" value="Unassembled WGS sequence"/>
</dbReference>
<dbReference type="EMBL" id="BEZZ01000680">
    <property type="protein sequence ID" value="GCC35260.1"/>
    <property type="molecule type" value="Genomic_DNA"/>
</dbReference>
<comment type="catalytic activity">
    <reaction evidence="9 10">
        <text>L-arginyl-[protein] + NAD(+) = N(omega)-(ADP-D-ribosyl)-L-arginyl-[protein] + nicotinamide + H(+)</text>
        <dbReference type="Rhea" id="RHEA:19149"/>
        <dbReference type="Rhea" id="RHEA-COMP:10532"/>
        <dbReference type="Rhea" id="RHEA-COMP:15087"/>
        <dbReference type="ChEBI" id="CHEBI:15378"/>
        <dbReference type="ChEBI" id="CHEBI:17154"/>
        <dbReference type="ChEBI" id="CHEBI:29965"/>
        <dbReference type="ChEBI" id="CHEBI:57540"/>
        <dbReference type="ChEBI" id="CHEBI:142554"/>
        <dbReference type="EC" id="2.4.2.31"/>
    </reaction>
</comment>
<dbReference type="Pfam" id="PF01129">
    <property type="entry name" value="ART"/>
    <property type="match status" value="1"/>
</dbReference>
<dbReference type="OrthoDB" id="423533at2759"/>
<dbReference type="PRINTS" id="PR00970">
    <property type="entry name" value="RIBTRNSFRASE"/>
</dbReference>
<keyword evidence="6 10" id="KW-0808">Transferase</keyword>
<dbReference type="InterPro" id="IPR050999">
    <property type="entry name" value="ADP-ribosyltransferase_ARG"/>
</dbReference>
<dbReference type="PANTHER" id="PTHR10339">
    <property type="entry name" value="ADP-RIBOSYLTRANSFERASE"/>
    <property type="match status" value="1"/>
</dbReference>
<keyword evidence="12" id="KW-1185">Reference proteome</keyword>
<evidence type="ECO:0000256" key="9">
    <source>
        <dbReference type="ARBA" id="ARBA00047597"/>
    </source>
</evidence>
<protein>
    <recommendedName>
        <fullName evidence="10">NAD(P)(+)--arginine ADP-ribosyltransferase</fullName>
        <ecNumber evidence="10">2.4.2.31</ecNumber>
    </recommendedName>
    <alternativeName>
        <fullName evidence="10">Mono(ADP-ribosyl)transferase</fullName>
    </alternativeName>
</protein>
<feature type="chain" id="PRO_5018813949" description="NAD(P)(+)--arginine ADP-ribosyltransferase" evidence="10">
    <location>
        <begin position="22"/>
        <end position="302"/>
    </location>
</feature>
<dbReference type="AlphaFoldDB" id="A0A401SY02"/>
<dbReference type="OMA" id="HRREECI"/>
<evidence type="ECO:0000313" key="12">
    <source>
        <dbReference type="Proteomes" id="UP000287033"/>
    </source>
</evidence>
<comment type="similarity">
    <text evidence="2 10">Belongs to the Arg-specific ADP-ribosyltransferase family.</text>
</comment>
<evidence type="ECO:0000256" key="6">
    <source>
        <dbReference type="ARBA" id="ARBA00022679"/>
    </source>
</evidence>
<dbReference type="SUPFAM" id="SSF56399">
    <property type="entry name" value="ADP-ribosylation"/>
    <property type="match status" value="1"/>
</dbReference>
<evidence type="ECO:0000256" key="10">
    <source>
        <dbReference type="RuleBase" id="RU361228"/>
    </source>
</evidence>
<keyword evidence="10" id="KW-0520">NAD</keyword>
<accession>A0A401SY02</accession>
<evidence type="ECO:0000313" key="11">
    <source>
        <dbReference type="EMBL" id="GCC35260.1"/>
    </source>
</evidence>
<name>A0A401SY02_CHIPU</name>
<keyword evidence="7" id="KW-0548">Nucleotidyltransferase</keyword>
<sequence length="302" mass="34492">MQLLVYIVLFFSHFKIRSSLAVDPVDNVVQLNMAHDSAAYIFTQSPEADQAASDYIRQEWAHRTDLLEIWDQADMRVEQHSKVPLGLRKEHIMAIYAYTQESALYKEFNAATRQYGTNDTIYQQKFHFKCFHYLLSIALDKLKRKPHKTFRGVHIELEASKGDFIRLGQFTSTSLDRSVAMGFMARDSHRNTLLEIDTKLGVPISRFAVTRSEYEVLIPPFEVFEVIHEPNFGVNEENSWVIIQLVAKGCRGIRVSVDTSNGSFRVKRAKEGISEHCASLDTDNCCTANKKDIESCSVTNIS</sequence>
<keyword evidence="8" id="KW-0843">Virulence</keyword>
<evidence type="ECO:0000256" key="3">
    <source>
        <dbReference type="ARBA" id="ARBA00022525"/>
    </source>
</evidence>
<evidence type="ECO:0000256" key="2">
    <source>
        <dbReference type="ARBA" id="ARBA00009558"/>
    </source>
</evidence>
<evidence type="ECO:0000256" key="1">
    <source>
        <dbReference type="ARBA" id="ARBA00004613"/>
    </source>
</evidence>
<dbReference type="GO" id="GO:0106274">
    <property type="term" value="F:NAD+-protein-arginine ADP-ribosyltransferase activity"/>
    <property type="evidence" value="ECO:0007669"/>
    <property type="project" value="UniProtKB-EC"/>
</dbReference>
<evidence type="ECO:0000256" key="8">
    <source>
        <dbReference type="ARBA" id="ARBA00023026"/>
    </source>
</evidence>
<dbReference type="PROSITE" id="PS51996">
    <property type="entry name" value="TR_MART"/>
    <property type="match status" value="1"/>
</dbReference>
<dbReference type="GO" id="GO:0005576">
    <property type="term" value="C:extracellular region"/>
    <property type="evidence" value="ECO:0007669"/>
    <property type="project" value="UniProtKB-SubCell"/>
</dbReference>
<dbReference type="PROSITE" id="PS01291">
    <property type="entry name" value="ART"/>
    <property type="match status" value="1"/>
</dbReference>
<dbReference type="Gene3D" id="3.90.176.10">
    <property type="entry name" value="Toxin ADP-ribosyltransferase, Chain A, domain 1"/>
    <property type="match status" value="1"/>
</dbReference>
<reference evidence="11 12" key="1">
    <citation type="journal article" date="2018" name="Nat. Ecol. Evol.">
        <title>Shark genomes provide insights into elasmobranch evolution and the origin of vertebrates.</title>
        <authorList>
            <person name="Hara Y"/>
            <person name="Yamaguchi K"/>
            <person name="Onimaru K"/>
            <person name="Kadota M"/>
            <person name="Koyanagi M"/>
            <person name="Keeley SD"/>
            <person name="Tatsumi K"/>
            <person name="Tanaka K"/>
            <person name="Motone F"/>
            <person name="Kageyama Y"/>
            <person name="Nozu R"/>
            <person name="Adachi N"/>
            <person name="Nishimura O"/>
            <person name="Nakagawa R"/>
            <person name="Tanegashima C"/>
            <person name="Kiyatake I"/>
            <person name="Matsumoto R"/>
            <person name="Murakumo K"/>
            <person name="Nishida K"/>
            <person name="Terakita A"/>
            <person name="Kuratani S"/>
            <person name="Sato K"/>
            <person name="Hyodo S Kuraku.S."/>
        </authorList>
    </citation>
    <scope>NUCLEOTIDE SEQUENCE [LARGE SCALE GENOMIC DNA]</scope>
</reference>
<organism evidence="11 12">
    <name type="scientific">Chiloscyllium punctatum</name>
    <name type="common">Brownbanded bambooshark</name>
    <name type="synonym">Hemiscyllium punctatum</name>
    <dbReference type="NCBI Taxonomy" id="137246"/>
    <lineage>
        <taxon>Eukaryota</taxon>
        <taxon>Metazoa</taxon>
        <taxon>Chordata</taxon>
        <taxon>Craniata</taxon>
        <taxon>Vertebrata</taxon>
        <taxon>Chondrichthyes</taxon>
        <taxon>Elasmobranchii</taxon>
        <taxon>Galeomorphii</taxon>
        <taxon>Galeoidea</taxon>
        <taxon>Orectolobiformes</taxon>
        <taxon>Hemiscylliidae</taxon>
        <taxon>Chiloscyllium</taxon>
    </lineage>
</organism>
<dbReference type="GO" id="GO:0016779">
    <property type="term" value="F:nucleotidyltransferase activity"/>
    <property type="evidence" value="ECO:0007669"/>
    <property type="project" value="UniProtKB-KW"/>
</dbReference>
<dbReference type="InterPro" id="IPR000768">
    <property type="entry name" value="ART"/>
</dbReference>
<proteinExistence type="inferred from homology"/>
<keyword evidence="5 10" id="KW-0328">Glycosyltransferase</keyword>
<evidence type="ECO:0000256" key="4">
    <source>
        <dbReference type="ARBA" id="ARBA00022656"/>
    </source>
</evidence>
<dbReference type="EC" id="2.4.2.31" evidence="10"/>
<dbReference type="GO" id="GO:0090729">
    <property type="term" value="F:toxin activity"/>
    <property type="evidence" value="ECO:0007669"/>
    <property type="project" value="UniProtKB-KW"/>
</dbReference>
<gene>
    <name evidence="11" type="ORF">chiPu_0013743</name>
</gene>
<comment type="caution">
    <text evidence="11">The sequence shown here is derived from an EMBL/GenBank/DDBJ whole genome shotgun (WGS) entry which is preliminary data.</text>
</comment>
<feature type="signal peptide" evidence="10">
    <location>
        <begin position="1"/>
        <end position="21"/>
    </location>
</feature>
<comment type="subcellular location">
    <subcellularLocation>
        <location evidence="1">Secreted</location>
    </subcellularLocation>
</comment>
<keyword evidence="10" id="KW-0521">NADP</keyword>
<evidence type="ECO:0000256" key="5">
    <source>
        <dbReference type="ARBA" id="ARBA00022676"/>
    </source>
</evidence>
<evidence type="ECO:0000256" key="7">
    <source>
        <dbReference type="ARBA" id="ARBA00022695"/>
    </source>
</evidence>
<keyword evidence="4" id="KW-0800">Toxin</keyword>